<gene>
    <name evidence="3" type="ORF">GA0061077_0755</name>
</gene>
<feature type="compositionally biased region" description="Polar residues" evidence="1">
    <location>
        <begin position="1"/>
        <end position="23"/>
    </location>
</feature>
<name>A0A1C4H402_9BIFI</name>
<keyword evidence="2" id="KW-0472">Membrane</keyword>
<organism evidence="3 4">
    <name type="scientific">Bifidobacterium commune</name>
    <dbReference type="NCBI Taxonomy" id="1505727"/>
    <lineage>
        <taxon>Bacteria</taxon>
        <taxon>Bacillati</taxon>
        <taxon>Actinomycetota</taxon>
        <taxon>Actinomycetes</taxon>
        <taxon>Bifidobacteriales</taxon>
        <taxon>Bifidobacteriaceae</taxon>
        <taxon>Bifidobacterium</taxon>
    </lineage>
</organism>
<keyword evidence="4" id="KW-1185">Reference proteome</keyword>
<accession>A0A1C4H402</accession>
<evidence type="ECO:0000313" key="4">
    <source>
        <dbReference type="Proteomes" id="UP000242610"/>
    </source>
</evidence>
<feature type="transmembrane region" description="Helical" evidence="2">
    <location>
        <begin position="90"/>
        <end position="110"/>
    </location>
</feature>
<proteinExistence type="predicted"/>
<dbReference type="EMBL" id="FMBL01000001">
    <property type="protein sequence ID" value="SCC79491.1"/>
    <property type="molecule type" value="Genomic_DNA"/>
</dbReference>
<sequence length="165" mass="17153">MNNPSTEDNTMETSPIESDTNGVAETRAMPTQGGMTSPIESDTNGAAETQKMPTQGNMPSPSGIYVQVPRDVPAQPAGPQPPSGPSKATIVLSLLPLFFGVVVLMIAGMFPLNTAPIAQAVDVPKLLILSMAVLGMLLVVLAALLGLSSLKHHSKETPHSGRGEE</sequence>
<protein>
    <submittedName>
        <fullName evidence="3">Uncharacterized protein</fullName>
    </submittedName>
</protein>
<evidence type="ECO:0000256" key="1">
    <source>
        <dbReference type="SAM" id="MobiDB-lite"/>
    </source>
</evidence>
<dbReference type="Proteomes" id="UP000242610">
    <property type="component" value="Unassembled WGS sequence"/>
</dbReference>
<evidence type="ECO:0000313" key="3">
    <source>
        <dbReference type="EMBL" id="SCC79491.1"/>
    </source>
</evidence>
<keyword evidence="2" id="KW-0812">Transmembrane</keyword>
<reference evidence="4" key="1">
    <citation type="submission" date="2016-08" db="EMBL/GenBank/DDBJ databases">
        <authorList>
            <person name="Varghese N."/>
            <person name="Submissions Spin"/>
        </authorList>
    </citation>
    <scope>NUCLEOTIDE SEQUENCE [LARGE SCALE GENOMIC DNA]</scope>
    <source>
        <strain evidence="4">R-52791</strain>
    </source>
</reference>
<feature type="transmembrane region" description="Helical" evidence="2">
    <location>
        <begin position="126"/>
        <end position="147"/>
    </location>
</feature>
<keyword evidence="2" id="KW-1133">Transmembrane helix</keyword>
<dbReference type="RefSeq" id="WP_143249596.1">
    <property type="nucleotide sequence ID" value="NZ_FMBL01000001.1"/>
</dbReference>
<dbReference type="STRING" id="1505727.GA0061077_0755"/>
<feature type="compositionally biased region" description="Polar residues" evidence="1">
    <location>
        <begin position="33"/>
        <end position="60"/>
    </location>
</feature>
<feature type="region of interest" description="Disordered" evidence="1">
    <location>
        <begin position="1"/>
        <end position="85"/>
    </location>
</feature>
<dbReference type="AlphaFoldDB" id="A0A1C4H402"/>
<evidence type="ECO:0000256" key="2">
    <source>
        <dbReference type="SAM" id="Phobius"/>
    </source>
</evidence>